<feature type="signal peptide" evidence="1">
    <location>
        <begin position="1"/>
        <end position="17"/>
    </location>
</feature>
<dbReference type="OrthoDB" id="8185902at2759"/>
<dbReference type="PANTHER" id="PTHR11008">
    <property type="entry name" value="PROTEIN TAKEOUT-LIKE PROTEIN"/>
    <property type="match status" value="1"/>
</dbReference>
<dbReference type="InterPro" id="IPR010562">
    <property type="entry name" value="Haemolymph_juvenile_hormone-bd"/>
</dbReference>
<dbReference type="GO" id="GO:0005615">
    <property type="term" value="C:extracellular space"/>
    <property type="evidence" value="ECO:0007669"/>
    <property type="project" value="TreeGrafter"/>
</dbReference>
<evidence type="ECO:0008006" key="3">
    <source>
        <dbReference type="Google" id="ProtNLM"/>
    </source>
</evidence>
<comment type="caution">
    <text evidence="2">The sequence shown here is derived from an EMBL/GenBank/DDBJ whole genome shotgun (WGS) entry which is preliminary data.</text>
</comment>
<dbReference type="Pfam" id="PF06585">
    <property type="entry name" value="JHBP"/>
    <property type="match status" value="1"/>
</dbReference>
<dbReference type="SMART" id="SM00700">
    <property type="entry name" value="JHBP"/>
    <property type="match status" value="1"/>
</dbReference>
<dbReference type="InterPro" id="IPR038606">
    <property type="entry name" value="To_sf"/>
</dbReference>
<keyword evidence="1" id="KW-0732">Signal</keyword>
<protein>
    <recommendedName>
        <fullName evidence="3">Circadian clock-controlled protein</fullName>
    </recommendedName>
</protein>
<gene>
    <name evidence="2" type="ORF">DMN91_006493</name>
</gene>
<evidence type="ECO:0000313" key="2">
    <source>
        <dbReference type="EMBL" id="RLU22113.1"/>
    </source>
</evidence>
<feature type="chain" id="PRO_5018336927" description="Circadian clock-controlled protein" evidence="1">
    <location>
        <begin position="18"/>
        <end position="242"/>
    </location>
</feature>
<name>A0A3L8DPF1_OOCBI</name>
<accession>A0A3L8DPF1</accession>
<organism evidence="2">
    <name type="scientific">Ooceraea biroi</name>
    <name type="common">Clonal raider ant</name>
    <name type="synonym">Cerapachys biroi</name>
    <dbReference type="NCBI Taxonomy" id="2015173"/>
    <lineage>
        <taxon>Eukaryota</taxon>
        <taxon>Metazoa</taxon>
        <taxon>Ecdysozoa</taxon>
        <taxon>Arthropoda</taxon>
        <taxon>Hexapoda</taxon>
        <taxon>Insecta</taxon>
        <taxon>Pterygota</taxon>
        <taxon>Neoptera</taxon>
        <taxon>Endopterygota</taxon>
        <taxon>Hymenoptera</taxon>
        <taxon>Apocrita</taxon>
        <taxon>Aculeata</taxon>
        <taxon>Formicoidea</taxon>
        <taxon>Formicidae</taxon>
        <taxon>Dorylinae</taxon>
        <taxon>Ooceraea</taxon>
    </lineage>
</organism>
<proteinExistence type="predicted"/>
<dbReference type="AlphaFoldDB" id="A0A3L8DPF1"/>
<dbReference type="EMBL" id="QOIP01000006">
    <property type="protein sequence ID" value="RLU22113.1"/>
    <property type="molecule type" value="Genomic_DNA"/>
</dbReference>
<sequence>MFVAAFVFALLTVYVTAEIPSYIHVCGRRDPNINQCILDNVNNMKDKLCMGIPELSVPAFEPVIIDKLVVADTPNTKFYLKNVVINGLCDFDVKSLQSDLKKNHFKVDLILNHIIINATYDIDARIVIPINQKGDAFVKTDDVRAIANMDLTITSKNGKRYVYMSQMKINLDLKTYDIQLNVDERERSELSRIVGIFIGSNQKDIIAVVKPLLEEVISKRILLIANEIVKHFTYEELFPDRT</sequence>
<dbReference type="PANTHER" id="PTHR11008:SF39">
    <property type="entry name" value="CIRCADIAN CLOCK-CONTROLLED PROTEIN-LIKE PROTEIN"/>
    <property type="match status" value="1"/>
</dbReference>
<evidence type="ECO:0000256" key="1">
    <source>
        <dbReference type="SAM" id="SignalP"/>
    </source>
</evidence>
<dbReference type="Proteomes" id="UP000279307">
    <property type="component" value="Chromosome 6"/>
</dbReference>
<reference evidence="2" key="1">
    <citation type="journal article" date="2018" name="Genome Res.">
        <title>The genomic architecture and molecular evolution of ant odorant receptors.</title>
        <authorList>
            <person name="McKenzie S.K."/>
            <person name="Kronauer D.J.C."/>
        </authorList>
    </citation>
    <scope>NUCLEOTIDE SEQUENCE [LARGE SCALE GENOMIC DNA]</scope>
    <source>
        <strain evidence="2">Clonal line C1</strain>
    </source>
</reference>
<reference evidence="2" key="2">
    <citation type="submission" date="2018-07" db="EMBL/GenBank/DDBJ databases">
        <authorList>
            <person name="Mckenzie S.K."/>
            <person name="Kronauer D.J.C."/>
        </authorList>
    </citation>
    <scope>NUCLEOTIDE SEQUENCE</scope>
    <source>
        <strain evidence="2">Clonal line C1</strain>
    </source>
</reference>
<dbReference type="Gene3D" id="3.15.10.30">
    <property type="entry name" value="Haemolymph juvenile hormone binding protein"/>
    <property type="match status" value="1"/>
</dbReference>